<organism evidence="1 2">
    <name type="scientific">Acinetobacter baumannii</name>
    <dbReference type="NCBI Taxonomy" id="470"/>
    <lineage>
        <taxon>Bacteria</taxon>
        <taxon>Pseudomonadati</taxon>
        <taxon>Pseudomonadota</taxon>
        <taxon>Gammaproteobacteria</taxon>
        <taxon>Moraxellales</taxon>
        <taxon>Moraxellaceae</taxon>
        <taxon>Acinetobacter</taxon>
        <taxon>Acinetobacter calcoaceticus/baumannii complex</taxon>
    </lineage>
</organism>
<gene>
    <name evidence="1" type="ORF">CV954_012740</name>
</gene>
<accession>A0AA45B734</accession>
<evidence type="ECO:0000313" key="1">
    <source>
        <dbReference type="EMBL" id="PQL82489.1"/>
    </source>
</evidence>
<dbReference type="RefSeq" id="WP_025465375.1">
    <property type="nucleotide sequence ID" value="NZ_JAXOSX010000012.1"/>
</dbReference>
<evidence type="ECO:0008006" key="3">
    <source>
        <dbReference type="Google" id="ProtNLM"/>
    </source>
</evidence>
<name>A0AA45B734_ACIBA</name>
<comment type="caution">
    <text evidence="1">The sequence shown here is derived from an EMBL/GenBank/DDBJ whole genome shotgun (WGS) entry which is preliminary data.</text>
</comment>
<proteinExistence type="predicted"/>
<sequence>MPVLAFLPEFVVKDKVKRDSSPKVTEEDVKNIRELHKSGLSFRQLGHKYDISHEMCRRICNGYCYKEVF</sequence>
<dbReference type="Proteomes" id="UP000233757">
    <property type="component" value="Unassembled WGS sequence"/>
</dbReference>
<protein>
    <recommendedName>
        <fullName evidence="3">Resolvase HTH domain-containing protein</fullName>
    </recommendedName>
</protein>
<dbReference type="AlphaFoldDB" id="A0AA45B734"/>
<reference evidence="1 2" key="1">
    <citation type="submission" date="2018-02" db="EMBL/GenBank/DDBJ databases">
        <title>Acinetobacter baumanii whole genome sequence.</title>
        <authorList>
            <person name="Qasim Z.J."/>
        </authorList>
    </citation>
    <scope>NUCLEOTIDE SEQUENCE [LARGE SCALE GENOMIC DNA]</scope>
    <source>
        <strain evidence="1 2">ZQ8</strain>
    </source>
</reference>
<dbReference type="EMBL" id="PHJU02000027">
    <property type="protein sequence ID" value="PQL82489.1"/>
    <property type="molecule type" value="Genomic_DNA"/>
</dbReference>
<evidence type="ECO:0000313" key="2">
    <source>
        <dbReference type="Proteomes" id="UP000233757"/>
    </source>
</evidence>